<proteinExistence type="inferred from homology"/>
<comment type="similarity">
    <text evidence="2 7">Belongs to the peptidase M14 family.</text>
</comment>
<comment type="cofactor">
    <cofactor evidence="1">
        <name>Zn(2+)</name>
        <dbReference type="ChEBI" id="CHEBI:29105"/>
    </cofactor>
</comment>
<dbReference type="InterPro" id="IPR000834">
    <property type="entry name" value="Peptidase_M14"/>
</dbReference>
<comment type="caution">
    <text evidence="7">Lacks conserved residue(s) required for the propagation of feature annotation.</text>
</comment>
<feature type="signal peptide" evidence="8">
    <location>
        <begin position="1"/>
        <end position="31"/>
    </location>
</feature>
<evidence type="ECO:0000256" key="3">
    <source>
        <dbReference type="ARBA" id="ARBA00022670"/>
    </source>
</evidence>
<evidence type="ECO:0000256" key="5">
    <source>
        <dbReference type="ARBA" id="ARBA00022833"/>
    </source>
</evidence>
<dbReference type="CDD" id="cd00596">
    <property type="entry name" value="Peptidase_M14_like"/>
    <property type="match status" value="1"/>
</dbReference>
<dbReference type="Pfam" id="PF00246">
    <property type="entry name" value="Peptidase_M14"/>
    <property type="match status" value="1"/>
</dbReference>
<dbReference type="PROSITE" id="PS52035">
    <property type="entry name" value="PEPTIDASE_M14"/>
    <property type="match status" value="1"/>
</dbReference>
<dbReference type="Gene3D" id="3.40.630.10">
    <property type="entry name" value="Zn peptidases"/>
    <property type="match status" value="1"/>
</dbReference>
<dbReference type="SMART" id="SM00631">
    <property type="entry name" value="Zn_pept"/>
    <property type="match status" value="1"/>
</dbReference>
<keyword evidence="3" id="KW-0645">Protease</keyword>
<comment type="caution">
    <text evidence="10">The sequence shown here is derived from an EMBL/GenBank/DDBJ whole genome shotgun (WGS) entry which is preliminary data.</text>
</comment>
<name>A0ABW0BJK6_9ACTN</name>
<evidence type="ECO:0000313" key="11">
    <source>
        <dbReference type="Proteomes" id="UP001596087"/>
    </source>
</evidence>
<gene>
    <name evidence="10" type="ORF">ACFPGP_12195</name>
</gene>
<dbReference type="RefSeq" id="WP_378590466.1">
    <property type="nucleotide sequence ID" value="NZ_JBHSKD010000011.1"/>
</dbReference>
<evidence type="ECO:0000256" key="7">
    <source>
        <dbReference type="PROSITE-ProRule" id="PRU01379"/>
    </source>
</evidence>
<reference evidence="11" key="1">
    <citation type="journal article" date="2019" name="Int. J. Syst. Evol. Microbiol.">
        <title>The Global Catalogue of Microorganisms (GCM) 10K type strain sequencing project: providing services to taxonomists for standard genome sequencing and annotation.</title>
        <authorList>
            <consortium name="The Broad Institute Genomics Platform"/>
            <consortium name="The Broad Institute Genome Sequencing Center for Infectious Disease"/>
            <person name="Wu L."/>
            <person name="Ma J."/>
        </authorList>
    </citation>
    <scope>NUCLEOTIDE SEQUENCE [LARGE SCALE GENOMIC DNA]</scope>
    <source>
        <strain evidence="11">DFY41</strain>
    </source>
</reference>
<evidence type="ECO:0000256" key="8">
    <source>
        <dbReference type="SAM" id="SignalP"/>
    </source>
</evidence>
<dbReference type="PANTHER" id="PTHR11705:SF143">
    <property type="entry name" value="SLL0236 PROTEIN"/>
    <property type="match status" value="1"/>
</dbReference>
<keyword evidence="6" id="KW-0482">Metalloprotease</keyword>
<keyword evidence="4" id="KW-0378">Hydrolase</keyword>
<evidence type="ECO:0000256" key="1">
    <source>
        <dbReference type="ARBA" id="ARBA00001947"/>
    </source>
</evidence>
<dbReference type="PANTHER" id="PTHR11705">
    <property type="entry name" value="PROTEASE FAMILY M14 CARBOXYPEPTIDASE A,B"/>
    <property type="match status" value="1"/>
</dbReference>
<feature type="domain" description="Peptidase M14" evidence="9">
    <location>
        <begin position="21"/>
        <end position="263"/>
    </location>
</feature>
<protein>
    <submittedName>
        <fullName evidence="10">M14 family metallopeptidase</fullName>
    </submittedName>
</protein>
<sequence length="263" mass="28828">MPRRSRVSAALLGLLALAVPLLLPLGGASSAATGATTAAAPDAVIGTRVLGTTRGDRKIRAYHLGEPGTTKVVLISTMHGNEGATRFILRSLVEGKPVHGIDLWVVPVYNPDGLAAGTRKNGRGVDLNRNYPYRWVDLDGNYESGRRAASERETRAMMSFLRDVRPRWLLSFHQPLRGVDTDTKRPKFARRVARVLDLPRKTLDCGGVCHGTMTGWYNHEFAGTALTVEYGAHPSRKMMRVLAPRRVLKVFGAWRGTPQAEPL</sequence>
<keyword evidence="8" id="KW-0732">Signal</keyword>
<keyword evidence="5" id="KW-0862">Zinc</keyword>
<evidence type="ECO:0000256" key="6">
    <source>
        <dbReference type="ARBA" id="ARBA00023049"/>
    </source>
</evidence>
<dbReference type="Proteomes" id="UP001596087">
    <property type="component" value="Unassembled WGS sequence"/>
</dbReference>
<evidence type="ECO:0000313" key="10">
    <source>
        <dbReference type="EMBL" id="MFC5177438.1"/>
    </source>
</evidence>
<accession>A0ABW0BJK6</accession>
<evidence type="ECO:0000256" key="4">
    <source>
        <dbReference type="ARBA" id="ARBA00022801"/>
    </source>
</evidence>
<evidence type="ECO:0000259" key="9">
    <source>
        <dbReference type="PROSITE" id="PS52035"/>
    </source>
</evidence>
<evidence type="ECO:0000256" key="2">
    <source>
        <dbReference type="ARBA" id="ARBA00005988"/>
    </source>
</evidence>
<organism evidence="10 11">
    <name type="scientific">Nocardioides taihuensis</name>
    <dbReference type="NCBI Taxonomy" id="1835606"/>
    <lineage>
        <taxon>Bacteria</taxon>
        <taxon>Bacillati</taxon>
        <taxon>Actinomycetota</taxon>
        <taxon>Actinomycetes</taxon>
        <taxon>Propionibacteriales</taxon>
        <taxon>Nocardioidaceae</taxon>
        <taxon>Nocardioides</taxon>
    </lineage>
</organism>
<dbReference type="EMBL" id="JBHSKD010000011">
    <property type="protein sequence ID" value="MFC5177438.1"/>
    <property type="molecule type" value="Genomic_DNA"/>
</dbReference>
<feature type="chain" id="PRO_5046753020" evidence="8">
    <location>
        <begin position="32"/>
        <end position="263"/>
    </location>
</feature>
<keyword evidence="11" id="KW-1185">Reference proteome</keyword>
<dbReference type="SUPFAM" id="SSF53187">
    <property type="entry name" value="Zn-dependent exopeptidases"/>
    <property type="match status" value="1"/>
</dbReference>